<keyword evidence="3" id="KW-0805">Transcription regulation</keyword>
<dbReference type="Pfam" id="PF10723">
    <property type="entry name" value="RepB-RCR_reg"/>
    <property type="match status" value="1"/>
</dbReference>
<keyword evidence="4" id="KW-0238">DNA-binding</keyword>
<evidence type="ECO:0000256" key="1">
    <source>
        <dbReference type="ARBA" id="ARBA00022491"/>
    </source>
</evidence>
<name>A0A0T9RS76_9GAMM</name>
<evidence type="ECO:0000256" key="5">
    <source>
        <dbReference type="ARBA" id="ARBA00023163"/>
    </source>
</evidence>
<evidence type="ECO:0000313" key="8">
    <source>
        <dbReference type="EMBL" id="CNI80812.1"/>
    </source>
</evidence>
<dbReference type="GO" id="GO:0006276">
    <property type="term" value="P:plasmid maintenance"/>
    <property type="evidence" value="ECO:0007669"/>
    <property type="project" value="UniProtKB-KW"/>
</dbReference>
<feature type="region of interest" description="Disordered" evidence="7">
    <location>
        <begin position="1"/>
        <end position="32"/>
    </location>
</feature>
<evidence type="ECO:0000256" key="2">
    <source>
        <dbReference type="ARBA" id="ARBA00022689"/>
    </source>
</evidence>
<evidence type="ECO:0000313" key="9">
    <source>
        <dbReference type="Proteomes" id="UP000045840"/>
    </source>
</evidence>
<dbReference type="EMBL" id="CQAZ01000172">
    <property type="protein sequence ID" value="CNI80812.1"/>
    <property type="molecule type" value="Genomic_DNA"/>
</dbReference>
<sequence length="86" mass="9784">MSQVVEVVTSSSKSKRSYRKGNPMSATEKQLASVARKRITHKEVNVFIRNPLKENLLELCVEEGLTQGQMIERLIESELARRVNGR</sequence>
<proteinExistence type="predicted"/>
<evidence type="ECO:0000256" key="3">
    <source>
        <dbReference type="ARBA" id="ARBA00023015"/>
    </source>
</evidence>
<dbReference type="Proteomes" id="UP000045840">
    <property type="component" value="Unassembled WGS sequence"/>
</dbReference>
<evidence type="ECO:0000256" key="6">
    <source>
        <dbReference type="ARBA" id="ARBA00031853"/>
    </source>
</evidence>
<evidence type="ECO:0000256" key="4">
    <source>
        <dbReference type="ARBA" id="ARBA00023125"/>
    </source>
</evidence>
<gene>
    <name evidence="8" type="ORF">ERS008529_04915</name>
</gene>
<feature type="compositionally biased region" description="Low complexity" evidence="7">
    <location>
        <begin position="1"/>
        <end position="12"/>
    </location>
</feature>
<dbReference type="InterPro" id="IPR019661">
    <property type="entry name" value="RepA2"/>
</dbReference>
<keyword evidence="5" id="KW-0804">Transcription</keyword>
<evidence type="ECO:0000256" key="7">
    <source>
        <dbReference type="SAM" id="MobiDB-lite"/>
    </source>
</evidence>
<accession>A0A0T9RS76</accession>
<keyword evidence="2" id="KW-0615">Plasmid copy control</keyword>
<keyword evidence="1" id="KW-0678">Repressor</keyword>
<reference evidence="9" key="1">
    <citation type="submission" date="2015-03" db="EMBL/GenBank/DDBJ databases">
        <authorList>
            <consortium name="Pathogen Informatics"/>
        </authorList>
    </citation>
    <scope>NUCLEOTIDE SEQUENCE [LARGE SCALE GENOMIC DNA]</scope>
    <source>
        <strain evidence="9">A125KOH2</strain>
    </source>
</reference>
<protein>
    <recommendedName>
        <fullName evidence="6">Protein CopB</fullName>
    </recommendedName>
</protein>
<dbReference type="GO" id="GO:0003677">
    <property type="term" value="F:DNA binding"/>
    <property type="evidence" value="ECO:0007669"/>
    <property type="project" value="UniProtKB-KW"/>
</dbReference>
<dbReference type="NCBIfam" id="NF010256">
    <property type="entry name" value="PRK13702.1"/>
    <property type="match status" value="1"/>
</dbReference>
<dbReference type="RefSeq" id="WP_049615642.1">
    <property type="nucleotide sequence ID" value="NZ_CQAZ01000172.1"/>
</dbReference>
<organism evidence="8 9">
    <name type="scientific">Yersinia pekkanenii</name>
    <dbReference type="NCBI Taxonomy" id="1288385"/>
    <lineage>
        <taxon>Bacteria</taxon>
        <taxon>Pseudomonadati</taxon>
        <taxon>Pseudomonadota</taxon>
        <taxon>Gammaproteobacteria</taxon>
        <taxon>Enterobacterales</taxon>
        <taxon>Yersiniaceae</taxon>
        <taxon>Yersinia</taxon>
    </lineage>
</organism>
<dbReference type="AlphaFoldDB" id="A0A0T9RS76"/>